<dbReference type="PANTHER" id="PTHR11895">
    <property type="entry name" value="TRANSAMIDASE"/>
    <property type="match status" value="1"/>
</dbReference>
<gene>
    <name evidence="2" type="ORF">A0U92_02540</name>
</gene>
<evidence type="ECO:0000313" key="2">
    <source>
        <dbReference type="EMBL" id="AQS83835.1"/>
    </source>
</evidence>
<dbReference type="KEGG" id="aace:A0U92_02540"/>
<dbReference type="InterPro" id="IPR000120">
    <property type="entry name" value="Amidase"/>
</dbReference>
<name>A0A1U9KDE8_ACEAC</name>
<dbReference type="InterPro" id="IPR036928">
    <property type="entry name" value="AS_sf"/>
</dbReference>
<dbReference type="PANTHER" id="PTHR11895:SF176">
    <property type="entry name" value="AMIDASE AMID-RELATED"/>
    <property type="match status" value="1"/>
</dbReference>
<dbReference type="STRING" id="435.A0U92_02540"/>
<protein>
    <submittedName>
        <fullName evidence="2">Amidase</fullName>
    </submittedName>
</protein>
<dbReference type="GO" id="GO:0003824">
    <property type="term" value="F:catalytic activity"/>
    <property type="evidence" value="ECO:0007669"/>
    <property type="project" value="InterPro"/>
</dbReference>
<reference evidence="2 3" key="1">
    <citation type="submission" date="2016-03" db="EMBL/GenBank/DDBJ databases">
        <title>Acetic acid bacteria sequencing.</title>
        <authorList>
            <person name="Brandt J."/>
            <person name="Jakob F."/>
            <person name="Vogel R.F."/>
        </authorList>
    </citation>
    <scope>NUCLEOTIDE SEQUENCE [LARGE SCALE GENOMIC DNA]</scope>
    <source>
        <strain evidence="2 3">TMW2.1153</strain>
    </source>
</reference>
<dbReference type="SUPFAM" id="SSF75304">
    <property type="entry name" value="Amidase signature (AS) enzymes"/>
    <property type="match status" value="1"/>
</dbReference>
<dbReference type="Proteomes" id="UP000188937">
    <property type="component" value="Chromosome"/>
</dbReference>
<dbReference type="EMBL" id="CP014692">
    <property type="protein sequence ID" value="AQS83835.1"/>
    <property type="molecule type" value="Genomic_DNA"/>
</dbReference>
<keyword evidence="3" id="KW-1185">Reference proteome</keyword>
<evidence type="ECO:0000259" key="1">
    <source>
        <dbReference type="Pfam" id="PF01425"/>
    </source>
</evidence>
<dbReference type="NCBIfam" id="NF005460">
    <property type="entry name" value="PRK07056.1"/>
    <property type="match status" value="1"/>
</dbReference>
<dbReference type="InterPro" id="IPR023631">
    <property type="entry name" value="Amidase_dom"/>
</dbReference>
<accession>A0A1U9KDE8</accession>
<dbReference type="Pfam" id="PF01425">
    <property type="entry name" value="Amidase"/>
    <property type="match status" value="1"/>
</dbReference>
<organism evidence="2 3">
    <name type="scientific">Acetobacter aceti</name>
    <dbReference type="NCBI Taxonomy" id="435"/>
    <lineage>
        <taxon>Bacteria</taxon>
        <taxon>Pseudomonadati</taxon>
        <taxon>Pseudomonadota</taxon>
        <taxon>Alphaproteobacteria</taxon>
        <taxon>Acetobacterales</taxon>
        <taxon>Acetobacteraceae</taxon>
        <taxon>Acetobacter</taxon>
        <taxon>Acetobacter subgen. Acetobacter</taxon>
    </lineage>
</organism>
<proteinExistence type="predicted"/>
<sequence>MISSSHFSLLQAAQDLAEEHTTCRALVETALERIADPQGEGARTFMAVHEEQARAQADALDALRHQGRAPSLVAGLPISVKDLFDETGCVTRAGSMVLDDAPSASMDAPAITRLKQAGLISMGRTTMTEFAFSGVGINPHFGTPANPWHRHERRIPGGSSSGAAISVSDGMVFVGIGSDTGGSCRIPAALTGLVGYKPTEGRISTQGTVPLSTTLDSVGSIGRTVGCCWAADSLMATGALHLPDAPSGLSGRTLRLGVLTTLVMDDMDETVSRTWENSLSRLAANGMLLEDCACPPVRDIPAANAKGGFPAAESLAWHQTLLETHTALYDPFVLNRILRGHEQSAVDYIALRAERARLIRRATEIMDHYDAIILPTVPIIAPRIAELDDSAHYAKVNLLLLRNTAIGNFLDRCAISLPANRPGDAPVGLMIMGRAHADATLFHIAAQIERILAR</sequence>
<dbReference type="AlphaFoldDB" id="A0A1U9KDE8"/>
<evidence type="ECO:0000313" key="3">
    <source>
        <dbReference type="Proteomes" id="UP000188937"/>
    </source>
</evidence>
<dbReference type="Gene3D" id="3.90.1300.10">
    <property type="entry name" value="Amidase signature (AS) domain"/>
    <property type="match status" value="1"/>
</dbReference>
<feature type="domain" description="Amidase" evidence="1">
    <location>
        <begin position="26"/>
        <end position="441"/>
    </location>
</feature>